<dbReference type="PANTHER" id="PTHR43649:SF14">
    <property type="entry name" value="BLR3389 PROTEIN"/>
    <property type="match status" value="1"/>
</dbReference>
<evidence type="ECO:0000313" key="3">
    <source>
        <dbReference type="Proteomes" id="UP000198891"/>
    </source>
</evidence>
<dbReference type="AlphaFoldDB" id="A0A1H3MTC9"/>
<dbReference type="InterPro" id="IPR006311">
    <property type="entry name" value="TAT_signal"/>
</dbReference>
<proteinExistence type="predicted"/>
<dbReference type="EMBL" id="FNPZ01000001">
    <property type="protein sequence ID" value="SDY79455.1"/>
    <property type="molecule type" value="Genomic_DNA"/>
</dbReference>
<feature type="chain" id="PRO_5038378372" evidence="1">
    <location>
        <begin position="29"/>
        <end position="449"/>
    </location>
</feature>
<dbReference type="InterPro" id="IPR050490">
    <property type="entry name" value="Bact_solute-bd_prot1"/>
</dbReference>
<dbReference type="Gene3D" id="3.40.190.10">
    <property type="entry name" value="Periplasmic binding protein-like II"/>
    <property type="match status" value="2"/>
</dbReference>
<evidence type="ECO:0000313" key="2">
    <source>
        <dbReference type="EMBL" id="SDY79455.1"/>
    </source>
</evidence>
<dbReference type="RefSeq" id="WP_092550936.1">
    <property type="nucleotide sequence ID" value="NZ_FNPZ01000001.1"/>
</dbReference>
<dbReference type="InterPro" id="IPR006059">
    <property type="entry name" value="SBP"/>
</dbReference>
<feature type="signal peptide" evidence="1">
    <location>
        <begin position="1"/>
        <end position="28"/>
    </location>
</feature>
<gene>
    <name evidence="2" type="ORF">SAMN05216554_1541</name>
</gene>
<dbReference type="SUPFAM" id="SSF53850">
    <property type="entry name" value="Periplasmic binding protein-like II"/>
    <property type="match status" value="1"/>
</dbReference>
<dbReference type="STRING" id="381665.SAMN05216554_1541"/>
<dbReference type="PANTHER" id="PTHR43649">
    <property type="entry name" value="ARABINOSE-BINDING PROTEIN-RELATED"/>
    <property type="match status" value="1"/>
</dbReference>
<dbReference type="Proteomes" id="UP000198891">
    <property type="component" value="Unassembled WGS sequence"/>
</dbReference>
<dbReference type="Pfam" id="PF01547">
    <property type="entry name" value="SBP_bac_1"/>
    <property type="match status" value="1"/>
</dbReference>
<organism evidence="2 3">
    <name type="scientific">Herbiconiux ginsengi</name>
    <dbReference type="NCBI Taxonomy" id="381665"/>
    <lineage>
        <taxon>Bacteria</taxon>
        <taxon>Bacillati</taxon>
        <taxon>Actinomycetota</taxon>
        <taxon>Actinomycetes</taxon>
        <taxon>Micrococcales</taxon>
        <taxon>Microbacteriaceae</taxon>
        <taxon>Herbiconiux</taxon>
    </lineage>
</organism>
<evidence type="ECO:0000256" key="1">
    <source>
        <dbReference type="SAM" id="SignalP"/>
    </source>
</evidence>
<accession>A0A1H3MTC9</accession>
<dbReference type="PROSITE" id="PS51257">
    <property type="entry name" value="PROKAR_LIPOPROTEIN"/>
    <property type="match status" value="1"/>
</dbReference>
<keyword evidence="1" id="KW-0732">Signal</keyword>
<sequence>MAPRNTRRRAVALTATAAALLLGLAACAPGTSAPATQASGAVSTDAPTEDITITIQDETGFPVTSDLADEFTKQYPNVKFDIKRDSFQNLLANSPRLLASDDAPDLIRLSTLGTTVKDGLLTNLDPYFDAYGWDTFPAGQLAGARMDDNGVRGDGSLWQFGIGYSVTGIYMNQKIADQVGITEVPATIDELEADLQKAKDAGVLPIQTGMQDGVGTFVLQALINQYGDKQPLVDWMFNKPGATIQTDAALQGATTFQEWAEKGYLPPDVNAINYTTMVSNFTAGQGLFMWDGNWDAANVDKGLGTGNAQFFLMPPVAAGDPYVAMGTGNTFAIPAKAKNADATAFFLNWIATNDKARQIVVDVTGASPGGDPAQALPTVEEGSLIAKALELSAEVGADDGFTDFMANSTAGIYQGSLQPNEQLLLTSKITPEDFLKATQEFYEKDLASQ</sequence>
<keyword evidence="3" id="KW-1185">Reference proteome</keyword>
<name>A0A1H3MTC9_9MICO</name>
<dbReference type="OrthoDB" id="358201at2"/>
<protein>
    <submittedName>
        <fullName evidence="2">Carbohydrate ABC transporter substrate-binding protein, CUT1 family</fullName>
    </submittedName>
</protein>
<dbReference type="PROSITE" id="PS51318">
    <property type="entry name" value="TAT"/>
    <property type="match status" value="1"/>
</dbReference>
<reference evidence="2 3" key="1">
    <citation type="submission" date="2016-10" db="EMBL/GenBank/DDBJ databases">
        <authorList>
            <person name="de Groot N.N."/>
        </authorList>
    </citation>
    <scope>NUCLEOTIDE SEQUENCE [LARGE SCALE GENOMIC DNA]</scope>
    <source>
        <strain evidence="2 3">CGMCC 4.3491</strain>
    </source>
</reference>